<comment type="caution">
    <text evidence="11">Lacks conserved residue(s) required for the propagation of feature annotation.</text>
</comment>
<proteinExistence type="predicted"/>
<evidence type="ECO:0000256" key="3">
    <source>
        <dbReference type="ARBA" id="ARBA00022553"/>
    </source>
</evidence>
<keyword evidence="8 13" id="KW-1133">Transmembrane helix</keyword>
<evidence type="ECO:0000256" key="5">
    <source>
        <dbReference type="ARBA" id="ARBA00022729"/>
    </source>
</evidence>
<dbReference type="SUPFAM" id="SSF57196">
    <property type="entry name" value="EGF/Laminin"/>
    <property type="match status" value="1"/>
</dbReference>
<dbReference type="PROSITE" id="PS01186">
    <property type="entry name" value="EGF_2"/>
    <property type="match status" value="1"/>
</dbReference>
<evidence type="ECO:0000256" key="10">
    <source>
        <dbReference type="ARBA" id="ARBA00023157"/>
    </source>
</evidence>
<evidence type="ECO:0000256" key="6">
    <source>
        <dbReference type="ARBA" id="ARBA00022734"/>
    </source>
</evidence>
<dbReference type="PROSITE" id="PS50041">
    <property type="entry name" value="C_TYPE_LECTIN_2"/>
    <property type="match status" value="1"/>
</dbReference>
<reference evidence="16 17" key="1">
    <citation type="journal article" date="2014" name="Nature">
        <title>The genomic substrate for adaptive radiation in African cichlid fish.</title>
        <authorList>
            <person name="Brawand D."/>
            <person name="Wagner C.E."/>
            <person name="Li Y.I."/>
            <person name="Malinsky M."/>
            <person name="Keller I."/>
            <person name="Fan S."/>
            <person name="Simakov O."/>
            <person name="Ng A.Y."/>
            <person name="Lim Z.W."/>
            <person name="Bezault E."/>
            <person name="Turner-Maier J."/>
            <person name="Johnson J."/>
            <person name="Alcazar R."/>
            <person name="Noh H.J."/>
            <person name="Russell P."/>
            <person name="Aken B."/>
            <person name="Alfoldi J."/>
            <person name="Amemiya C."/>
            <person name="Azzouzi N."/>
            <person name="Baroiller J.F."/>
            <person name="Barloy-Hubler F."/>
            <person name="Berlin A."/>
            <person name="Bloomquist R."/>
            <person name="Carleton K.L."/>
            <person name="Conte M.A."/>
            <person name="D'Cotta H."/>
            <person name="Eshel O."/>
            <person name="Gaffney L."/>
            <person name="Galibert F."/>
            <person name="Gante H.F."/>
            <person name="Gnerre S."/>
            <person name="Greuter L."/>
            <person name="Guyon R."/>
            <person name="Haddad N.S."/>
            <person name="Haerty W."/>
            <person name="Harris R.M."/>
            <person name="Hofmann H.A."/>
            <person name="Hourlier T."/>
            <person name="Hulata G."/>
            <person name="Jaffe D.B."/>
            <person name="Lara M."/>
            <person name="Lee A.P."/>
            <person name="MacCallum I."/>
            <person name="Mwaiko S."/>
            <person name="Nikaido M."/>
            <person name="Nishihara H."/>
            <person name="Ozouf-Costaz C."/>
            <person name="Penman D.J."/>
            <person name="Przybylski D."/>
            <person name="Rakotomanga M."/>
            <person name="Renn S.C.P."/>
            <person name="Ribeiro F.J."/>
            <person name="Ron M."/>
            <person name="Salzburger W."/>
            <person name="Sanchez-Pulido L."/>
            <person name="Santos M.E."/>
            <person name="Searle S."/>
            <person name="Sharpe T."/>
            <person name="Swofford R."/>
            <person name="Tan F.J."/>
            <person name="Williams L."/>
            <person name="Young S."/>
            <person name="Yin S."/>
            <person name="Okada N."/>
            <person name="Kocher T.D."/>
            <person name="Miska E.A."/>
            <person name="Lander E.S."/>
            <person name="Venkatesh B."/>
            <person name="Fernald R.D."/>
            <person name="Meyer A."/>
            <person name="Ponting C.P."/>
            <person name="Streelman J.T."/>
            <person name="Lindblad-Toh K."/>
            <person name="Seehausen O."/>
            <person name="Di Palma F."/>
        </authorList>
    </citation>
    <scope>NUCLEOTIDE SEQUENCE</scope>
</reference>
<dbReference type="SMART" id="SM00179">
    <property type="entry name" value="EGF_CA"/>
    <property type="match status" value="1"/>
</dbReference>
<comment type="subcellular location">
    <subcellularLocation>
        <location evidence="1">Membrane</location>
        <topology evidence="1">Single-pass type I membrane protein</topology>
    </subcellularLocation>
</comment>
<accession>A0A3P9BGQ8</accession>
<keyword evidence="4 13" id="KW-0812">Transmembrane</keyword>
<dbReference type="PROSITE" id="PS50026">
    <property type="entry name" value="EGF_3"/>
    <property type="match status" value="1"/>
</dbReference>
<keyword evidence="2 11" id="KW-0245">EGF-like domain</keyword>
<keyword evidence="5" id="KW-0732">Signal</keyword>
<keyword evidence="10" id="KW-1015">Disulfide bond</keyword>
<evidence type="ECO:0000256" key="9">
    <source>
        <dbReference type="ARBA" id="ARBA00023136"/>
    </source>
</evidence>
<feature type="domain" description="EGF-like" evidence="14">
    <location>
        <begin position="200"/>
        <end position="238"/>
    </location>
</feature>
<dbReference type="Proteomes" id="UP000265160">
    <property type="component" value="LG19"/>
</dbReference>
<feature type="compositionally biased region" description="Polar residues" evidence="12">
    <location>
        <begin position="259"/>
        <end position="273"/>
    </location>
</feature>
<evidence type="ECO:0000256" key="2">
    <source>
        <dbReference type="ARBA" id="ARBA00022536"/>
    </source>
</evidence>
<dbReference type="STRING" id="106582.ENSMZEP00005009073"/>
<dbReference type="GO" id="GO:0016020">
    <property type="term" value="C:membrane"/>
    <property type="evidence" value="ECO:0007669"/>
    <property type="project" value="UniProtKB-SubCell"/>
</dbReference>
<dbReference type="InterPro" id="IPR000742">
    <property type="entry name" value="EGF"/>
</dbReference>
<dbReference type="InterPro" id="IPR018097">
    <property type="entry name" value="EGF_Ca-bd_CS"/>
</dbReference>
<dbReference type="FunFam" id="2.10.25.10:FF:000240">
    <property type="entry name" value="Vitamin K-dependent protein S"/>
    <property type="match status" value="1"/>
</dbReference>
<organism evidence="16 17">
    <name type="scientific">Maylandia zebra</name>
    <name type="common">zebra mbuna</name>
    <dbReference type="NCBI Taxonomy" id="106582"/>
    <lineage>
        <taxon>Eukaryota</taxon>
        <taxon>Metazoa</taxon>
        <taxon>Chordata</taxon>
        <taxon>Craniata</taxon>
        <taxon>Vertebrata</taxon>
        <taxon>Euteleostomi</taxon>
        <taxon>Actinopterygii</taxon>
        <taxon>Neopterygii</taxon>
        <taxon>Teleostei</taxon>
        <taxon>Neoteleostei</taxon>
        <taxon>Acanthomorphata</taxon>
        <taxon>Ovalentaria</taxon>
        <taxon>Cichlomorphae</taxon>
        <taxon>Cichliformes</taxon>
        <taxon>Cichlidae</taxon>
        <taxon>African cichlids</taxon>
        <taxon>Pseudocrenilabrinae</taxon>
        <taxon>Haplochromini</taxon>
        <taxon>Maylandia</taxon>
        <taxon>Maylandia zebra complex</taxon>
    </lineage>
</organism>
<evidence type="ECO:0000256" key="7">
    <source>
        <dbReference type="ARBA" id="ARBA00022737"/>
    </source>
</evidence>
<dbReference type="Ensembl" id="ENSMZET00005009422.1">
    <property type="protein sequence ID" value="ENSMZEP00005009073.1"/>
    <property type="gene ID" value="ENSMZEG00005006875.1"/>
</dbReference>
<feature type="transmembrane region" description="Helical" evidence="13">
    <location>
        <begin position="303"/>
        <end position="328"/>
    </location>
</feature>
<evidence type="ECO:0000256" key="4">
    <source>
        <dbReference type="ARBA" id="ARBA00022692"/>
    </source>
</evidence>
<dbReference type="InterPro" id="IPR051505">
    <property type="entry name" value="C-type_lectin_domain"/>
</dbReference>
<evidence type="ECO:0000256" key="1">
    <source>
        <dbReference type="ARBA" id="ARBA00004479"/>
    </source>
</evidence>
<dbReference type="Pfam" id="PF00059">
    <property type="entry name" value="Lectin_C"/>
    <property type="match status" value="1"/>
</dbReference>
<dbReference type="SUPFAM" id="SSF56436">
    <property type="entry name" value="C-type lectin-like"/>
    <property type="match status" value="1"/>
</dbReference>
<dbReference type="Gene3D" id="2.10.25.10">
    <property type="entry name" value="Laminin"/>
    <property type="match status" value="1"/>
</dbReference>
<dbReference type="Pfam" id="PF12662">
    <property type="entry name" value="cEGF"/>
    <property type="match status" value="1"/>
</dbReference>
<dbReference type="GO" id="GO:0030246">
    <property type="term" value="F:carbohydrate binding"/>
    <property type="evidence" value="ECO:0007669"/>
    <property type="project" value="UniProtKB-KW"/>
</dbReference>
<dbReference type="PROSITE" id="PS01187">
    <property type="entry name" value="EGF_CA"/>
    <property type="match status" value="1"/>
</dbReference>
<evidence type="ECO:0000256" key="12">
    <source>
        <dbReference type="SAM" id="MobiDB-lite"/>
    </source>
</evidence>
<protein>
    <submittedName>
        <fullName evidence="16">Complement component C1q receptor</fullName>
    </submittedName>
</protein>
<evidence type="ECO:0000256" key="8">
    <source>
        <dbReference type="ARBA" id="ARBA00022989"/>
    </source>
</evidence>
<evidence type="ECO:0000259" key="15">
    <source>
        <dbReference type="PROSITE" id="PS50041"/>
    </source>
</evidence>
<keyword evidence="6" id="KW-0430">Lectin</keyword>
<reference evidence="16" key="2">
    <citation type="submission" date="2025-08" db="UniProtKB">
        <authorList>
            <consortium name="Ensembl"/>
        </authorList>
    </citation>
    <scope>IDENTIFICATION</scope>
</reference>
<dbReference type="SMART" id="SM00181">
    <property type="entry name" value="EGF"/>
    <property type="match status" value="1"/>
</dbReference>
<dbReference type="GeneTree" id="ENSGT00940000167312"/>
<dbReference type="InterPro" id="IPR001881">
    <property type="entry name" value="EGF-like_Ca-bd_dom"/>
</dbReference>
<keyword evidence="7" id="KW-0677">Repeat</keyword>
<evidence type="ECO:0000313" key="17">
    <source>
        <dbReference type="Proteomes" id="UP000265160"/>
    </source>
</evidence>
<keyword evidence="17" id="KW-1185">Reference proteome</keyword>
<feature type="region of interest" description="Disordered" evidence="12">
    <location>
        <begin position="259"/>
        <end position="286"/>
    </location>
</feature>
<feature type="domain" description="C-type lectin" evidence="15">
    <location>
        <begin position="24"/>
        <end position="156"/>
    </location>
</feature>
<name>A0A3P9BGQ8_9CICH</name>
<dbReference type="Gene3D" id="3.10.100.10">
    <property type="entry name" value="Mannose-Binding Protein A, subunit A"/>
    <property type="match status" value="1"/>
</dbReference>
<evidence type="ECO:0000256" key="11">
    <source>
        <dbReference type="PROSITE-ProRule" id="PRU00076"/>
    </source>
</evidence>
<keyword evidence="9 13" id="KW-0472">Membrane</keyword>
<dbReference type="PANTHER" id="PTHR14789">
    <property type="entry name" value="CHONDROLECTIN VARIANT CHODLFDELTAE"/>
    <property type="match status" value="1"/>
</dbReference>
<keyword evidence="3" id="KW-0597">Phosphoprotein</keyword>
<dbReference type="InterPro" id="IPR000152">
    <property type="entry name" value="EGF-type_Asp/Asn_hydroxyl_site"/>
</dbReference>
<dbReference type="InterPro" id="IPR016187">
    <property type="entry name" value="CTDL_fold"/>
</dbReference>
<reference evidence="16" key="3">
    <citation type="submission" date="2025-09" db="UniProtKB">
        <authorList>
            <consortium name="Ensembl"/>
        </authorList>
    </citation>
    <scope>IDENTIFICATION</scope>
</reference>
<dbReference type="InterPro" id="IPR001304">
    <property type="entry name" value="C-type_lectin-like"/>
</dbReference>
<dbReference type="AlphaFoldDB" id="A0A3P9BGQ8"/>
<sequence length="369" mass="41670">QRVEIGVCFLFEGLSGFEHETLCTSNACFTAHMKKERFDKAKEDCNKRGGYLMTIRDRKEEDVVRSLLPLIKSQRHGTLLEFWIGLKLKETNCVFPDQPLRGFKWVSGNEESHYSNWKEEPASTCLAERCVNIDYNFSSENHLKWTAVPCKKHKAFYACKFYFKGMCEPLALLGPGEIAYTRSCDISNVGYKMMDGKCRDVDECAQRKCEHICLNTIGSFSCFCKEGFAFSEDGHSCEDINECVTDSCSGTQENFTESLTSSTTEHPYPQTDSPIPDPEKVTNKDPLSNTTMATSFAKTINSRVIICVLGSVIPLVVLIAITLFFAIFRCSRSKKEVKKNTTADGYCWVSSGLDPRLEKLYESILTDDP</sequence>
<dbReference type="PROSITE" id="PS00010">
    <property type="entry name" value="ASX_HYDROXYL"/>
    <property type="match status" value="1"/>
</dbReference>
<dbReference type="SMART" id="SM00034">
    <property type="entry name" value="CLECT"/>
    <property type="match status" value="1"/>
</dbReference>
<dbReference type="InterPro" id="IPR016186">
    <property type="entry name" value="C-type_lectin-like/link_sf"/>
</dbReference>
<dbReference type="GO" id="GO:0005509">
    <property type="term" value="F:calcium ion binding"/>
    <property type="evidence" value="ECO:0007669"/>
    <property type="project" value="InterPro"/>
</dbReference>
<evidence type="ECO:0000256" key="13">
    <source>
        <dbReference type="SAM" id="Phobius"/>
    </source>
</evidence>
<dbReference type="PANTHER" id="PTHR14789:SF8">
    <property type="entry name" value="C-TYPE LECTIN DOMAIN FAMILY 14 MEMBER A PRECURSOR-RELATED"/>
    <property type="match status" value="1"/>
</dbReference>
<evidence type="ECO:0000313" key="16">
    <source>
        <dbReference type="Ensembl" id="ENSMZEP00005009073.1"/>
    </source>
</evidence>
<evidence type="ECO:0000259" key="14">
    <source>
        <dbReference type="PROSITE" id="PS50026"/>
    </source>
</evidence>
<dbReference type="InterPro" id="IPR026823">
    <property type="entry name" value="cEGF"/>
</dbReference>